<dbReference type="Proteomes" id="UP000036987">
    <property type="component" value="Unassembled WGS sequence"/>
</dbReference>
<evidence type="ECO:0000256" key="1">
    <source>
        <dbReference type="ARBA" id="ARBA00000900"/>
    </source>
</evidence>
<dbReference type="SMART" id="SM00184">
    <property type="entry name" value="RING"/>
    <property type="match status" value="1"/>
</dbReference>
<dbReference type="GO" id="GO:0061630">
    <property type="term" value="F:ubiquitin protein ligase activity"/>
    <property type="evidence" value="ECO:0000318"/>
    <property type="project" value="GO_Central"/>
</dbReference>
<name>A0A0K9PNE8_ZOSMR</name>
<comment type="caution">
    <text evidence="10">The sequence shown here is derived from an EMBL/GenBank/DDBJ whole genome shotgun (WGS) entry which is preliminary data.</text>
</comment>
<keyword evidence="3" id="KW-0808">Transferase</keyword>
<dbReference type="InterPro" id="IPR001841">
    <property type="entry name" value="Znf_RING"/>
</dbReference>
<evidence type="ECO:0000313" key="11">
    <source>
        <dbReference type="Proteomes" id="UP000036987"/>
    </source>
</evidence>
<evidence type="ECO:0000313" key="10">
    <source>
        <dbReference type="EMBL" id="KMZ70494.1"/>
    </source>
</evidence>
<dbReference type="OrthoDB" id="8062037at2759"/>
<keyword evidence="7" id="KW-0862">Zinc</keyword>
<dbReference type="InterPro" id="IPR013083">
    <property type="entry name" value="Znf_RING/FYVE/PHD"/>
</dbReference>
<evidence type="ECO:0000256" key="5">
    <source>
        <dbReference type="ARBA" id="ARBA00022771"/>
    </source>
</evidence>
<protein>
    <recommendedName>
        <fullName evidence="2">RING-type E3 ubiquitin transferase</fullName>
        <ecNumber evidence="2">2.3.2.27</ecNumber>
    </recommendedName>
</protein>
<dbReference type="Gene3D" id="3.30.40.10">
    <property type="entry name" value="Zinc/RING finger domain, C3HC4 (zinc finger)"/>
    <property type="match status" value="1"/>
</dbReference>
<evidence type="ECO:0000256" key="3">
    <source>
        <dbReference type="ARBA" id="ARBA00022679"/>
    </source>
</evidence>
<dbReference type="GO" id="GO:0008270">
    <property type="term" value="F:zinc ion binding"/>
    <property type="evidence" value="ECO:0007669"/>
    <property type="project" value="UniProtKB-KW"/>
</dbReference>
<gene>
    <name evidence="10" type="ORF">ZOSMA_19G00770</name>
</gene>
<evidence type="ECO:0000256" key="2">
    <source>
        <dbReference type="ARBA" id="ARBA00012483"/>
    </source>
</evidence>
<dbReference type="EC" id="2.3.2.27" evidence="2"/>
<evidence type="ECO:0000259" key="9">
    <source>
        <dbReference type="PROSITE" id="PS50089"/>
    </source>
</evidence>
<evidence type="ECO:0000256" key="6">
    <source>
        <dbReference type="ARBA" id="ARBA00022786"/>
    </source>
</evidence>
<dbReference type="Pfam" id="PF13639">
    <property type="entry name" value="zf-RING_2"/>
    <property type="match status" value="1"/>
</dbReference>
<keyword evidence="4" id="KW-0479">Metal-binding</keyword>
<keyword evidence="6" id="KW-0833">Ubl conjugation pathway</keyword>
<comment type="catalytic activity">
    <reaction evidence="1">
        <text>S-ubiquitinyl-[E2 ubiquitin-conjugating enzyme]-L-cysteine + [acceptor protein]-L-lysine = [E2 ubiquitin-conjugating enzyme]-L-cysteine + N(6)-ubiquitinyl-[acceptor protein]-L-lysine.</text>
        <dbReference type="EC" id="2.3.2.27"/>
    </reaction>
</comment>
<evidence type="ECO:0000256" key="8">
    <source>
        <dbReference type="PROSITE-ProRule" id="PRU00175"/>
    </source>
</evidence>
<dbReference type="PROSITE" id="PS50089">
    <property type="entry name" value="ZF_RING_2"/>
    <property type="match status" value="1"/>
</dbReference>
<dbReference type="STRING" id="29655.A0A0K9PNE8"/>
<reference evidence="11" key="1">
    <citation type="journal article" date="2016" name="Nature">
        <title>The genome of the seagrass Zostera marina reveals angiosperm adaptation to the sea.</title>
        <authorList>
            <person name="Olsen J.L."/>
            <person name="Rouze P."/>
            <person name="Verhelst B."/>
            <person name="Lin Y.-C."/>
            <person name="Bayer T."/>
            <person name="Collen J."/>
            <person name="Dattolo E."/>
            <person name="De Paoli E."/>
            <person name="Dittami S."/>
            <person name="Maumus F."/>
            <person name="Michel G."/>
            <person name="Kersting A."/>
            <person name="Lauritano C."/>
            <person name="Lohaus R."/>
            <person name="Toepel M."/>
            <person name="Tonon T."/>
            <person name="Vanneste K."/>
            <person name="Amirebrahimi M."/>
            <person name="Brakel J."/>
            <person name="Bostroem C."/>
            <person name="Chovatia M."/>
            <person name="Grimwood J."/>
            <person name="Jenkins J.W."/>
            <person name="Jueterbock A."/>
            <person name="Mraz A."/>
            <person name="Stam W.T."/>
            <person name="Tice H."/>
            <person name="Bornberg-Bauer E."/>
            <person name="Green P.J."/>
            <person name="Pearson G.A."/>
            <person name="Procaccini G."/>
            <person name="Duarte C.M."/>
            <person name="Schmutz J."/>
            <person name="Reusch T.B.H."/>
            <person name="Van de Peer Y."/>
        </authorList>
    </citation>
    <scope>NUCLEOTIDE SEQUENCE [LARGE SCALE GENOMIC DNA]</scope>
    <source>
        <strain evidence="11">cv. Finnish</strain>
    </source>
</reference>
<keyword evidence="11" id="KW-1185">Reference proteome</keyword>
<organism evidence="10 11">
    <name type="scientific">Zostera marina</name>
    <name type="common">Eelgrass</name>
    <dbReference type="NCBI Taxonomy" id="29655"/>
    <lineage>
        <taxon>Eukaryota</taxon>
        <taxon>Viridiplantae</taxon>
        <taxon>Streptophyta</taxon>
        <taxon>Embryophyta</taxon>
        <taxon>Tracheophyta</taxon>
        <taxon>Spermatophyta</taxon>
        <taxon>Magnoliopsida</taxon>
        <taxon>Liliopsida</taxon>
        <taxon>Zosteraceae</taxon>
        <taxon>Zostera</taxon>
    </lineage>
</organism>
<keyword evidence="5 8" id="KW-0863">Zinc-finger</keyword>
<dbReference type="SUPFAM" id="SSF57850">
    <property type="entry name" value="RING/U-box"/>
    <property type="match status" value="1"/>
</dbReference>
<evidence type="ECO:0000256" key="7">
    <source>
        <dbReference type="ARBA" id="ARBA00022833"/>
    </source>
</evidence>
<dbReference type="EMBL" id="LFYR01000728">
    <property type="protein sequence ID" value="KMZ70494.1"/>
    <property type="molecule type" value="Genomic_DNA"/>
</dbReference>
<accession>A0A0K9PNE8</accession>
<dbReference type="AlphaFoldDB" id="A0A0K9PNE8"/>
<dbReference type="InterPro" id="IPR045191">
    <property type="entry name" value="MBR1/2-like"/>
</dbReference>
<dbReference type="PANTHER" id="PTHR22937:SF219">
    <property type="entry name" value="RING-TYPE E3 UBIQUITIN TRANSFERASE"/>
    <property type="match status" value="1"/>
</dbReference>
<dbReference type="PANTHER" id="PTHR22937">
    <property type="entry name" value="E3 UBIQUITIN-PROTEIN LIGASE RNF165"/>
    <property type="match status" value="1"/>
</dbReference>
<proteinExistence type="predicted"/>
<feature type="domain" description="RING-type" evidence="9">
    <location>
        <begin position="124"/>
        <end position="165"/>
    </location>
</feature>
<sequence length="173" mass="19889">MEDVIAQIMLHQRRPSAISNMIDGHFIINGVIAQTMLYRPRPSTISNMINGHFIIDDVNVNRVSNHAQTMPRANRVRPSVHHPRHDRRRNLVNGGDHRHMLSEEIISKNLRKSQANSSQENNSCSICQEQILQNETIAVLDCGHDYHFDCIKQWLLNQNKCPNCRAMAIVMSF</sequence>
<evidence type="ECO:0000256" key="4">
    <source>
        <dbReference type="ARBA" id="ARBA00022723"/>
    </source>
</evidence>